<protein>
    <submittedName>
        <fullName evidence="3">Uncharacterized protein</fullName>
    </submittedName>
</protein>
<dbReference type="Proteomes" id="UP000770015">
    <property type="component" value="Unassembled WGS sequence"/>
</dbReference>
<keyword evidence="4" id="KW-1185">Reference proteome</keyword>
<dbReference type="CDD" id="cd22997">
    <property type="entry name" value="GT_LH"/>
    <property type="match status" value="1"/>
</dbReference>
<gene>
    <name evidence="3" type="ORF">F5X68DRAFT_228638</name>
</gene>
<dbReference type="EMBL" id="JAGSXJ010000004">
    <property type="protein sequence ID" value="KAH6692260.1"/>
    <property type="molecule type" value="Genomic_DNA"/>
</dbReference>
<feature type="transmembrane region" description="Helical" evidence="2">
    <location>
        <begin position="38"/>
        <end position="55"/>
    </location>
</feature>
<keyword evidence="2" id="KW-0472">Membrane</keyword>
<dbReference type="PANTHER" id="PTHR36587">
    <property type="entry name" value="EXPRESSION SITE-ASSOCIATED GENE 3 (ESAG3)-LIKE PROTEIN"/>
    <property type="match status" value="1"/>
</dbReference>
<feature type="compositionally biased region" description="Basic and acidic residues" evidence="1">
    <location>
        <begin position="495"/>
        <end position="507"/>
    </location>
</feature>
<feature type="region of interest" description="Disordered" evidence="1">
    <location>
        <begin position="495"/>
        <end position="536"/>
    </location>
</feature>
<name>A0A9P8VHN7_9PEZI</name>
<accession>A0A9P8VHN7</accession>
<evidence type="ECO:0000313" key="3">
    <source>
        <dbReference type="EMBL" id="KAH6692260.1"/>
    </source>
</evidence>
<sequence length="536" mass="61330">MSYPMMKRFEGFESGRLVRLASVLASILQVVWRRNRRLYLNLIAIVFTAAFVWYGQNAAATRADWNALQSWTTEDGLVQTFAGGHSSDSERLHVVLPASNGAPQLCKSMLAQTILGYPAPNLVMWNQTTLAWLKEPSHYTSENDLVVMADAYDVWFQLPPETLIARYHRLVANENERIRHLMGARAFDAEKISTKVIFSASKRCGPNDPHSIACYAVPGSPLPRNVFGAITDTRFAHNAWAGLRQQHLVSGFIIGPVGDMRRIFERANERMKECLAGDMKGTQWVRQNCHMGSDQSFFNDMFGWQEFHRELMRRHHRTAWERFFDRFMPWRDGAPPRLHVIEDAVVVDDPIDPSFPHQPMPDPEYHADQPHELGITVDYFSELSHQTSNALHDTAFVKHDAPLRPQTKHPAHGQVIMCSPHAPMPNDLLDDSGGLEFFDKDERPRWEQLPLYSEVCAGTVPIAVHHNWYKKEPIKTLWPEMWWTGNAKRLLDARRDQAAESERERVGGAEADTGESLTWDELCPPEWDGEVFPERD</sequence>
<reference evidence="3" key="1">
    <citation type="journal article" date="2021" name="Nat. Commun.">
        <title>Genetic determinants of endophytism in the Arabidopsis root mycobiome.</title>
        <authorList>
            <person name="Mesny F."/>
            <person name="Miyauchi S."/>
            <person name="Thiergart T."/>
            <person name="Pickel B."/>
            <person name="Atanasova L."/>
            <person name="Karlsson M."/>
            <person name="Huettel B."/>
            <person name="Barry K.W."/>
            <person name="Haridas S."/>
            <person name="Chen C."/>
            <person name="Bauer D."/>
            <person name="Andreopoulos W."/>
            <person name="Pangilinan J."/>
            <person name="LaButti K."/>
            <person name="Riley R."/>
            <person name="Lipzen A."/>
            <person name="Clum A."/>
            <person name="Drula E."/>
            <person name="Henrissat B."/>
            <person name="Kohler A."/>
            <person name="Grigoriev I.V."/>
            <person name="Martin F.M."/>
            <person name="Hacquard S."/>
        </authorList>
    </citation>
    <scope>NUCLEOTIDE SEQUENCE</scope>
    <source>
        <strain evidence="3">MPI-SDFR-AT-0117</strain>
    </source>
</reference>
<organism evidence="3 4">
    <name type="scientific">Plectosphaerella plurivora</name>
    <dbReference type="NCBI Taxonomy" id="936078"/>
    <lineage>
        <taxon>Eukaryota</taxon>
        <taxon>Fungi</taxon>
        <taxon>Dikarya</taxon>
        <taxon>Ascomycota</taxon>
        <taxon>Pezizomycotina</taxon>
        <taxon>Sordariomycetes</taxon>
        <taxon>Hypocreomycetidae</taxon>
        <taxon>Glomerellales</taxon>
        <taxon>Plectosphaerellaceae</taxon>
        <taxon>Plectosphaerella</taxon>
    </lineage>
</organism>
<evidence type="ECO:0000256" key="1">
    <source>
        <dbReference type="SAM" id="MobiDB-lite"/>
    </source>
</evidence>
<evidence type="ECO:0000256" key="2">
    <source>
        <dbReference type="SAM" id="Phobius"/>
    </source>
</evidence>
<proteinExistence type="predicted"/>
<dbReference type="OrthoDB" id="422736at2759"/>
<comment type="caution">
    <text evidence="3">The sequence shown here is derived from an EMBL/GenBank/DDBJ whole genome shotgun (WGS) entry which is preliminary data.</text>
</comment>
<keyword evidence="2" id="KW-0812">Transmembrane</keyword>
<evidence type="ECO:0000313" key="4">
    <source>
        <dbReference type="Proteomes" id="UP000770015"/>
    </source>
</evidence>
<keyword evidence="2" id="KW-1133">Transmembrane helix</keyword>
<dbReference type="AlphaFoldDB" id="A0A9P8VHN7"/>
<feature type="compositionally biased region" description="Acidic residues" evidence="1">
    <location>
        <begin position="527"/>
        <end position="536"/>
    </location>
</feature>
<dbReference type="PANTHER" id="PTHR36587:SF2">
    <property type="entry name" value="EXPRESSION SITE-ASSOCIATED GENE 3 (ESAG3)-LIKE PROTEIN"/>
    <property type="match status" value="1"/>
</dbReference>